<evidence type="ECO:0000256" key="3">
    <source>
        <dbReference type="ARBA" id="ARBA00022833"/>
    </source>
</evidence>
<gene>
    <name evidence="7" type="ORF">GCM10025868_20590</name>
</gene>
<dbReference type="PANTHER" id="PTHR42813:SF2">
    <property type="entry name" value="DEHYDROGENASE, ZINC-CONTAINING, PUTATIVE (AFU_ORTHOLOGUE AFUA_2G02810)-RELATED"/>
    <property type="match status" value="1"/>
</dbReference>
<keyword evidence="3" id="KW-0862">Zinc</keyword>
<feature type="compositionally biased region" description="Basic residues" evidence="4">
    <location>
        <begin position="175"/>
        <end position="187"/>
    </location>
</feature>
<dbReference type="Gene3D" id="3.40.50.720">
    <property type="entry name" value="NAD(P)-binding Rossmann-like Domain"/>
    <property type="match status" value="1"/>
</dbReference>
<feature type="region of interest" description="Disordered" evidence="4">
    <location>
        <begin position="175"/>
        <end position="236"/>
    </location>
</feature>
<feature type="domain" description="Alcohol dehydrogenase-like N-terminal" evidence="6">
    <location>
        <begin position="2"/>
        <end position="68"/>
    </location>
</feature>
<dbReference type="Pfam" id="PF00107">
    <property type="entry name" value="ADH_zinc_N"/>
    <property type="match status" value="1"/>
</dbReference>
<evidence type="ECO:0000313" key="8">
    <source>
        <dbReference type="Proteomes" id="UP001157017"/>
    </source>
</evidence>
<dbReference type="SUPFAM" id="SSF50129">
    <property type="entry name" value="GroES-like"/>
    <property type="match status" value="1"/>
</dbReference>
<feature type="compositionally biased region" description="Basic and acidic residues" evidence="4">
    <location>
        <begin position="188"/>
        <end position="202"/>
    </location>
</feature>
<evidence type="ECO:0000259" key="6">
    <source>
        <dbReference type="Pfam" id="PF08240"/>
    </source>
</evidence>
<feature type="compositionally biased region" description="Low complexity" evidence="4">
    <location>
        <begin position="220"/>
        <end position="236"/>
    </location>
</feature>
<dbReference type="InterPro" id="IPR011032">
    <property type="entry name" value="GroES-like_sf"/>
</dbReference>
<dbReference type="Proteomes" id="UP001157017">
    <property type="component" value="Unassembled WGS sequence"/>
</dbReference>
<evidence type="ECO:0000256" key="1">
    <source>
        <dbReference type="ARBA" id="ARBA00001947"/>
    </source>
</evidence>
<evidence type="ECO:0000256" key="4">
    <source>
        <dbReference type="SAM" id="MobiDB-lite"/>
    </source>
</evidence>
<dbReference type="EMBL" id="BSUZ01000001">
    <property type="protein sequence ID" value="GMA86809.1"/>
    <property type="molecule type" value="Genomic_DNA"/>
</dbReference>
<dbReference type="SUPFAM" id="SSF51735">
    <property type="entry name" value="NAD(P)-binding Rossmann-fold domains"/>
    <property type="match status" value="1"/>
</dbReference>
<dbReference type="InterPro" id="IPR036291">
    <property type="entry name" value="NAD(P)-bd_dom_sf"/>
</dbReference>
<comment type="caution">
    <text evidence="7">The sequence shown here is derived from an EMBL/GenBank/DDBJ whole genome shotgun (WGS) entry which is preliminary data.</text>
</comment>
<dbReference type="Gene3D" id="3.90.180.10">
    <property type="entry name" value="Medium-chain alcohol dehydrogenases, catalytic domain"/>
    <property type="match status" value="1"/>
</dbReference>
<dbReference type="Pfam" id="PF08240">
    <property type="entry name" value="ADH_N"/>
    <property type="match status" value="1"/>
</dbReference>
<comment type="cofactor">
    <cofactor evidence="1">
        <name>Zn(2+)</name>
        <dbReference type="ChEBI" id="CHEBI:29105"/>
    </cofactor>
</comment>
<evidence type="ECO:0000259" key="5">
    <source>
        <dbReference type="Pfam" id="PF00107"/>
    </source>
</evidence>
<dbReference type="InterPro" id="IPR013149">
    <property type="entry name" value="ADH-like_C"/>
</dbReference>
<sequence>MVEDVGSEVTTVRRGDFVVAPFALSDGTCAHCRHGVQTSCERGAAWGATDRDGYLVDGGQGEAVRVAMADGTLVAVPGHPDDAMLPSLLALSDVMGTGHHAALAAGVGPGQTVVVVGDGAVGLCAVLAARRLGAERVIAMSRHTARQAVALDLGADDVVAERGEEGVARIEEAHRRRGRRRGARVRRHEGVDGAGDRRDAARWPRRVRRGAGRRRRAADRAACSPTTSRSAAASRRCGSTCPSLLEDVLSGAIEPGKVFDVELPLSEVATAYTAMDQRTAIKTLLRP</sequence>
<keyword evidence="8" id="KW-1185">Reference proteome</keyword>
<feature type="compositionally biased region" description="Basic residues" evidence="4">
    <location>
        <begin position="203"/>
        <end position="217"/>
    </location>
</feature>
<name>A0ABQ6JI84_9ACTN</name>
<feature type="domain" description="Alcohol dehydrogenase-like C-terminal" evidence="5">
    <location>
        <begin position="120"/>
        <end position="174"/>
    </location>
</feature>
<organism evidence="7 8">
    <name type="scientific">Angustibacter aerolatus</name>
    <dbReference type="NCBI Taxonomy" id="1162965"/>
    <lineage>
        <taxon>Bacteria</taxon>
        <taxon>Bacillati</taxon>
        <taxon>Actinomycetota</taxon>
        <taxon>Actinomycetes</taxon>
        <taxon>Kineosporiales</taxon>
        <taxon>Kineosporiaceae</taxon>
    </lineage>
</organism>
<evidence type="ECO:0000313" key="7">
    <source>
        <dbReference type="EMBL" id="GMA86809.1"/>
    </source>
</evidence>
<proteinExistence type="predicted"/>
<protein>
    <submittedName>
        <fullName evidence="7">Uncharacterized protein</fullName>
    </submittedName>
</protein>
<dbReference type="PANTHER" id="PTHR42813">
    <property type="entry name" value="ZINC-TYPE ALCOHOL DEHYDROGENASE-LIKE"/>
    <property type="match status" value="1"/>
</dbReference>
<accession>A0ABQ6JI84</accession>
<keyword evidence="2" id="KW-0479">Metal-binding</keyword>
<reference evidence="8" key="1">
    <citation type="journal article" date="2019" name="Int. J. Syst. Evol. Microbiol.">
        <title>The Global Catalogue of Microorganisms (GCM) 10K type strain sequencing project: providing services to taxonomists for standard genome sequencing and annotation.</title>
        <authorList>
            <consortium name="The Broad Institute Genomics Platform"/>
            <consortium name="The Broad Institute Genome Sequencing Center for Infectious Disease"/>
            <person name="Wu L."/>
            <person name="Ma J."/>
        </authorList>
    </citation>
    <scope>NUCLEOTIDE SEQUENCE [LARGE SCALE GENOMIC DNA]</scope>
    <source>
        <strain evidence="8">NBRC 108730</strain>
    </source>
</reference>
<dbReference type="InterPro" id="IPR013154">
    <property type="entry name" value="ADH-like_N"/>
</dbReference>
<evidence type="ECO:0000256" key="2">
    <source>
        <dbReference type="ARBA" id="ARBA00022723"/>
    </source>
</evidence>